<dbReference type="AlphaFoldDB" id="A0A1M5UUR2"/>
<dbReference type="InterPro" id="IPR006805">
    <property type="entry name" value="Anth_synth_I_N"/>
</dbReference>
<evidence type="ECO:0000313" key="19">
    <source>
        <dbReference type="Proteomes" id="UP000184526"/>
    </source>
</evidence>
<dbReference type="PANTHER" id="PTHR11236:SF48">
    <property type="entry name" value="ISOCHORISMATE SYNTHASE MENF"/>
    <property type="match status" value="1"/>
</dbReference>
<comment type="function">
    <text evidence="13 15">Part of a heterotetrameric complex that catalyzes the two-step biosynthesis of anthranilate, an intermediate in the biosynthesis of L-tryptophan. In the first step, the glutamine-binding beta subunit (TrpG) of anthranilate synthase (AS) provides the glutamine amidotransferase activity which generates ammonia as a substrate that, along with chorismate, is used in the second step, catalyzed by the large alpha subunit of AS (TrpE) to produce anthranilate. In the absence of TrpG, TrpE can synthesize anthranilate directly from chorismate and high concentrations of ammonia.</text>
</comment>
<dbReference type="EMBL" id="FQXP01000004">
    <property type="protein sequence ID" value="SHH66650.1"/>
    <property type="molecule type" value="Genomic_DNA"/>
</dbReference>
<dbReference type="RefSeq" id="WP_072830619.1">
    <property type="nucleotide sequence ID" value="NZ_FQXP01000004.1"/>
</dbReference>
<evidence type="ECO:0000259" key="16">
    <source>
        <dbReference type="Pfam" id="PF00425"/>
    </source>
</evidence>
<keyword evidence="10 15" id="KW-0460">Magnesium</keyword>
<keyword evidence="8 15" id="KW-0479">Metal-binding</keyword>
<keyword evidence="19" id="KW-1185">Reference proteome</keyword>
<comment type="subunit">
    <text evidence="4 15">Heterotetramer consisting of two non-identical subunits: a beta subunit (TrpG) and a large alpha subunit (TrpE).</text>
</comment>
<dbReference type="Proteomes" id="UP000184526">
    <property type="component" value="Unassembled WGS sequence"/>
</dbReference>
<evidence type="ECO:0000256" key="7">
    <source>
        <dbReference type="ARBA" id="ARBA00022605"/>
    </source>
</evidence>
<name>A0A1M5UUR2_9CLOT</name>
<evidence type="ECO:0000256" key="14">
    <source>
        <dbReference type="ARBA" id="ARBA00047683"/>
    </source>
</evidence>
<dbReference type="InterPro" id="IPR005801">
    <property type="entry name" value="ADC_synthase"/>
</dbReference>
<protein>
    <recommendedName>
        <fullName evidence="6 15">Anthranilate synthase component 1</fullName>
        <ecNumber evidence="5 15">4.1.3.27</ecNumber>
    </recommendedName>
</protein>
<dbReference type="UniPathway" id="UPA00035">
    <property type="reaction ID" value="UER00040"/>
</dbReference>
<evidence type="ECO:0000313" key="18">
    <source>
        <dbReference type="EMBL" id="SHH66650.1"/>
    </source>
</evidence>
<dbReference type="STRING" id="1121306.SAMN02745196_00946"/>
<feature type="domain" description="Chorismate-utilising enzyme C-terminal" evidence="16">
    <location>
        <begin position="202"/>
        <end position="455"/>
    </location>
</feature>
<gene>
    <name evidence="15" type="primary">trpE</name>
    <name evidence="18" type="ORF">SAMN02745196_00946</name>
</gene>
<evidence type="ECO:0000256" key="10">
    <source>
        <dbReference type="ARBA" id="ARBA00022842"/>
    </source>
</evidence>
<evidence type="ECO:0000256" key="5">
    <source>
        <dbReference type="ARBA" id="ARBA00012266"/>
    </source>
</evidence>
<proteinExistence type="inferred from homology"/>
<comment type="cofactor">
    <cofactor evidence="1 15">
        <name>Mg(2+)</name>
        <dbReference type="ChEBI" id="CHEBI:18420"/>
    </cofactor>
</comment>
<evidence type="ECO:0000256" key="13">
    <source>
        <dbReference type="ARBA" id="ARBA00025634"/>
    </source>
</evidence>
<dbReference type="OrthoDB" id="9803598at2"/>
<dbReference type="GO" id="GO:0046872">
    <property type="term" value="F:metal ion binding"/>
    <property type="evidence" value="ECO:0007669"/>
    <property type="project" value="UniProtKB-KW"/>
</dbReference>
<dbReference type="SUPFAM" id="SSF56322">
    <property type="entry name" value="ADC synthase"/>
    <property type="match status" value="1"/>
</dbReference>
<reference evidence="18 19" key="1">
    <citation type="submission" date="2016-11" db="EMBL/GenBank/DDBJ databases">
        <authorList>
            <person name="Jaros S."/>
            <person name="Januszkiewicz K."/>
            <person name="Wedrychowicz H."/>
        </authorList>
    </citation>
    <scope>NUCLEOTIDE SEQUENCE [LARGE SCALE GENOMIC DNA]</scope>
    <source>
        <strain evidence="18 19">DSM 3089</strain>
    </source>
</reference>
<evidence type="ECO:0000256" key="8">
    <source>
        <dbReference type="ARBA" id="ARBA00022723"/>
    </source>
</evidence>
<keyword evidence="12 15" id="KW-0456">Lyase</keyword>
<dbReference type="PRINTS" id="PR00095">
    <property type="entry name" value="ANTSNTHASEI"/>
</dbReference>
<evidence type="ECO:0000256" key="3">
    <source>
        <dbReference type="ARBA" id="ARBA00009562"/>
    </source>
</evidence>
<dbReference type="NCBIfam" id="TIGR00564">
    <property type="entry name" value="trpE_most"/>
    <property type="match status" value="1"/>
</dbReference>
<evidence type="ECO:0000256" key="12">
    <source>
        <dbReference type="ARBA" id="ARBA00023239"/>
    </source>
</evidence>
<dbReference type="Gene3D" id="3.60.120.10">
    <property type="entry name" value="Anthranilate synthase"/>
    <property type="match status" value="1"/>
</dbReference>
<accession>A0A1M5UUR2</accession>
<evidence type="ECO:0000256" key="11">
    <source>
        <dbReference type="ARBA" id="ARBA00023141"/>
    </source>
</evidence>
<comment type="pathway">
    <text evidence="2 15">Amino-acid biosynthesis; L-tryptophan biosynthesis; L-tryptophan from chorismate: step 1/5.</text>
</comment>
<comment type="similarity">
    <text evidence="3 15">Belongs to the anthranilate synthase component I family.</text>
</comment>
<organism evidence="18 19">
    <name type="scientific">Clostridium collagenovorans DSM 3089</name>
    <dbReference type="NCBI Taxonomy" id="1121306"/>
    <lineage>
        <taxon>Bacteria</taxon>
        <taxon>Bacillati</taxon>
        <taxon>Bacillota</taxon>
        <taxon>Clostridia</taxon>
        <taxon>Eubacteriales</taxon>
        <taxon>Clostridiaceae</taxon>
        <taxon>Clostridium</taxon>
    </lineage>
</organism>
<evidence type="ECO:0000256" key="4">
    <source>
        <dbReference type="ARBA" id="ARBA00011575"/>
    </source>
</evidence>
<evidence type="ECO:0000256" key="2">
    <source>
        <dbReference type="ARBA" id="ARBA00004873"/>
    </source>
</evidence>
<dbReference type="GO" id="GO:0000162">
    <property type="term" value="P:L-tryptophan biosynthetic process"/>
    <property type="evidence" value="ECO:0007669"/>
    <property type="project" value="UniProtKB-UniPathway"/>
</dbReference>
<dbReference type="GO" id="GO:0004049">
    <property type="term" value="F:anthranilate synthase activity"/>
    <property type="evidence" value="ECO:0007669"/>
    <property type="project" value="UniProtKB-EC"/>
</dbReference>
<dbReference type="PANTHER" id="PTHR11236">
    <property type="entry name" value="AMINOBENZOATE/ANTHRANILATE SYNTHASE"/>
    <property type="match status" value="1"/>
</dbReference>
<evidence type="ECO:0000256" key="15">
    <source>
        <dbReference type="RuleBase" id="RU364045"/>
    </source>
</evidence>
<dbReference type="EC" id="4.1.3.27" evidence="5 15"/>
<dbReference type="Pfam" id="PF04715">
    <property type="entry name" value="Anth_synt_I_N"/>
    <property type="match status" value="1"/>
</dbReference>
<dbReference type="Pfam" id="PF00425">
    <property type="entry name" value="Chorismate_bind"/>
    <property type="match status" value="1"/>
</dbReference>
<feature type="domain" description="Anthranilate synthase component I N-terminal" evidence="17">
    <location>
        <begin position="28"/>
        <end position="151"/>
    </location>
</feature>
<keyword evidence="7 15" id="KW-0028">Amino-acid biosynthesis</keyword>
<keyword evidence="9 15" id="KW-0822">Tryptophan biosynthesis</keyword>
<evidence type="ECO:0000256" key="1">
    <source>
        <dbReference type="ARBA" id="ARBA00001946"/>
    </source>
</evidence>
<keyword evidence="11 15" id="KW-0057">Aromatic amino acid biosynthesis</keyword>
<evidence type="ECO:0000256" key="6">
    <source>
        <dbReference type="ARBA" id="ARBA00020653"/>
    </source>
</evidence>
<dbReference type="InterPro" id="IPR005256">
    <property type="entry name" value="Anth_synth_I_PabB"/>
</dbReference>
<evidence type="ECO:0000259" key="17">
    <source>
        <dbReference type="Pfam" id="PF04715"/>
    </source>
</evidence>
<dbReference type="InterPro" id="IPR019999">
    <property type="entry name" value="Anth_synth_I-like"/>
</dbReference>
<dbReference type="InterPro" id="IPR015890">
    <property type="entry name" value="Chorismate_C"/>
</dbReference>
<comment type="catalytic activity">
    <reaction evidence="14 15">
        <text>chorismate + L-glutamine = anthranilate + pyruvate + L-glutamate + H(+)</text>
        <dbReference type="Rhea" id="RHEA:21732"/>
        <dbReference type="ChEBI" id="CHEBI:15361"/>
        <dbReference type="ChEBI" id="CHEBI:15378"/>
        <dbReference type="ChEBI" id="CHEBI:16567"/>
        <dbReference type="ChEBI" id="CHEBI:29748"/>
        <dbReference type="ChEBI" id="CHEBI:29985"/>
        <dbReference type="ChEBI" id="CHEBI:58359"/>
        <dbReference type="EC" id="4.1.3.27"/>
    </reaction>
</comment>
<sequence length="464" mass="53142">MINISENEFIEKKLSKKVFSVISEFRGDNVSAIRIFEGMSGKGKFILESGSKENHFGRYSYISENPYLVVKGDTENELEQIKKEASIAFENDSNLFSFKGGAVGYIGYDAIALYEKKLNFKNKDELKIPSINFSFYKRYICYDNFTHKVYVVDNIFEDDSRTYEEVIGDQREYYKGLLESVKDSFIDIIHEELGEIKLAIPREEFIKRVEKAKEYIVNGDIFQVVLSQRMYCETEKSPFEIYRRLREENPSPYMFYIDYEEYQVIGSSPEILVSVKDDEVITNPIAGTRRRGKDNLEDKILAKDLLEDEKELAEHVMLVDLGRNDIGKVSKFSTVEVSEFMQVEKFSHVMHITSKVKGKLQEGKNCFEALEACLPAGTVSGAPKIRAMEIIEELEDVKRGLYSGAVGYFSYGGNMDMSIAIRTLVLKDKIAYLQAGAGIVYDSIPEKEAEEIENKLLVLKEALR</sequence>
<evidence type="ECO:0000256" key="9">
    <source>
        <dbReference type="ARBA" id="ARBA00022822"/>
    </source>
</evidence>